<dbReference type="GO" id="GO:0000122">
    <property type="term" value="P:negative regulation of transcription by RNA polymerase II"/>
    <property type="evidence" value="ECO:0007669"/>
    <property type="project" value="TreeGrafter"/>
</dbReference>
<dbReference type="InterPro" id="IPR035965">
    <property type="entry name" value="PAS-like_dom_sf"/>
</dbReference>
<dbReference type="GO" id="GO:0000976">
    <property type="term" value="F:transcription cis-regulatory region binding"/>
    <property type="evidence" value="ECO:0007669"/>
    <property type="project" value="TreeGrafter"/>
</dbReference>
<dbReference type="CDD" id="cd00130">
    <property type="entry name" value="PAS"/>
    <property type="match status" value="2"/>
</dbReference>
<dbReference type="SMART" id="SM00091">
    <property type="entry name" value="PAS"/>
    <property type="match status" value="2"/>
</dbReference>
<dbReference type="AlphaFoldDB" id="E0VJK7"/>
<feature type="compositionally biased region" description="Low complexity" evidence="7">
    <location>
        <begin position="34"/>
        <end position="57"/>
    </location>
</feature>
<dbReference type="EMBL" id="AAZO01002863">
    <property type="status" value="NOT_ANNOTATED_CDS"/>
    <property type="molecule type" value="Genomic_DNA"/>
</dbReference>
<keyword evidence="2" id="KW-0597">Phosphoprotein</keyword>
<feature type="compositionally biased region" description="Basic and acidic residues" evidence="7">
    <location>
        <begin position="97"/>
        <end position="113"/>
    </location>
</feature>
<dbReference type="GeneID" id="8230837"/>
<feature type="compositionally biased region" description="Low complexity" evidence="7">
    <location>
        <begin position="120"/>
        <end position="153"/>
    </location>
</feature>
<dbReference type="eggNOG" id="KOG3753">
    <property type="taxonomic scope" value="Eukaryota"/>
</dbReference>
<dbReference type="HOGENOM" id="CLU_002704_0_0_1"/>
<reference evidence="9" key="2">
    <citation type="submission" date="2007-04" db="EMBL/GenBank/DDBJ databases">
        <title>The genome of the human body louse.</title>
        <authorList>
            <consortium name="The Human Body Louse Genome Consortium"/>
            <person name="Kirkness E."/>
            <person name="Walenz B."/>
            <person name="Hass B."/>
            <person name="Bruggner R."/>
            <person name="Strausberg R."/>
        </authorList>
    </citation>
    <scope>NUCLEOTIDE SEQUENCE</scope>
    <source>
        <strain evidence="9">USDA</strain>
    </source>
</reference>
<dbReference type="InParanoid" id="E0VJK7"/>
<gene>
    <name evidence="10" type="primary">8230837</name>
    <name evidence="9" type="ORF">Phum_PHUM247270</name>
</gene>
<evidence type="ECO:0000256" key="6">
    <source>
        <dbReference type="ARBA" id="ARBA00040849"/>
    </source>
</evidence>
<dbReference type="GO" id="GO:0043153">
    <property type="term" value="P:entrainment of circadian clock by photoperiod"/>
    <property type="evidence" value="ECO:0007669"/>
    <property type="project" value="TreeGrafter"/>
</dbReference>
<evidence type="ECO:0000313" key="11">
    <source>
        <dbReference type="Proteomes" id="UP000009046"/>
    </source>
</evidence>
<proteinExistence type="predicted"/>
<dbReference type="PANTHER" id="PTHR11269:SF16">
    <property type="entry name" value="PERIOD CIRCADIAN PROTEIN"/>
    <property type="match status" value="1"/>
</dbReference>
<feature type="region of interest" description="Disordered" evidence="7">
    <location>
        <begin position="743"/>
        <end position="765"/>
    </location>
</feature>
<dbReference type="Gene3D" id="1.20.5.770">
    <property type="entry name" value="Single helix bin"/>
    <property type="match status" value="1"/>
</dbReference>
<dbReference type="Gene3D" id="3.30.450.20">
    <property type="entry name" value="PAS domain"/>
    <property type="match status" value="2"/>
</dbReference>
<keyword evidence="4" id="KW-0090">Biological rhythms</keyword>
<dbReference type="OrthoDB" id="7788983at2759"/>
<evidence type="ECO:0000313" key="9">
    <source>
        <dbReference type="EMBL" id="EEB13563.1"/>
    </source>
</evidence>
<feature type="compositionally biased region" description="Low complexity" evidence="7">
    <location>
        <begin position="638"/>
        <end position="652"/>
    </location>
</feature>
<dbReference type="FunCoup" id="E0VJK7">
    <property type="interactions" value="8"/>
</dbReference>
<evidence type="ECO:0000259" key="8">
    <source>
        <dbReference type="PROSITE" id="PS50112"/>
    </source>
</evidence>
<dbReference type="RefSeq" id="XP_002426301.1">
    <property type="nucleotide sequence ID" value="XM_002426256.1"/>
</dbReference>
<feature type="region of interest" description="Disordered" evidence="7">
    <location>
        <begin position="615"/>
        <end position="653"/>
    </location>
</feature>
<protein>
    <recommendedName>
        <fullName evidence="6">Period circadian protein</fullName>
    </recommendedName>
</protein>
<dbReference type="OMA" id="SYPSCTQ"/>
<dbReference type="PROSITE" id="PS50112">
    <property type="entry name" value="PAS"/>
    <property type="match status" value="2"/>
</dbReference>
<evidence type="ECO:0000256" key="5">
    <source>
        <dbReference type="ARBA" id="ARBA00023242"/>
    </source>
</evidence>
<dbReference type="EnsemblMetazoa" id="PHUM247270-RA">
    <property type="protein sequence ID" value="PHUM247270-PA"/>
    <property type="gene ID" value="PHUM247270"/>
</dbReference>
<feature type="compositionally biased region" description="Polar residues" evidence="7">
    <location>
        <begin position="747"/>
        <end position="761"/>
    </location>
</feature>
<feature type="domain" description="PAS" evidence="8">
    <location>
        <begin position="369"/>
        <end position="415"/>
    </location>
</feature>
<feature type="domain" description="PAS" evidence="8">
    <location>
        <begin position="221"/>
        <end position="256"/>
    </location>
</feature>
<feature type="compositionally biased region" description="Polar residues" evidence="7">
    <location>
        <begin position="901"/>
        <end position="911"/>
    </location>
</feature>
<reference evidence="10" key="3">
    <citation type="submission" date="2020-05" db="UniProtKB">
        <authorList>
            <consortium name="EnsemblMetazoa"/>
        </authorList>
    </citation>
    <scope>IDENTIFICATION</scope>
    <source>
        <strain evidence="10">USDA</strain>
    </source>
</reference>
<dbReference type="EMBL" id="DS235225">
    <property type="protein sequence ID" value="EEB13563.1"/>
    <property type="molecule type" value="Genomic_DNA"/>
</dbReference>
<dbReference type="STRING" id="121224.E0VJK7"/>
<feature type="compositionally biased region" description="Basic and acidic residues" evidence="7">
    <location>
        <begin position="964"/>
        <end position="974"/>
    </location>
</feature>
<dbReference type="Pfam" id="PF14598">
    <property type="entry name" value="PAS_11"/>
    <property type="match status" value="1"/>
</dbReference>
<evidence type="ECO:0000256" key="1">
    <source>
        <dbReference type="ARBA" id="ARBA00004123"/>
    </source>
</evidence>
<sequence>MINYYSLRSDLDQQSEAETHNTKISDSGYSTGCSNSQSQRSGSSKSIHSNSGSSNSSGYGGLPVASDEFPQPHSSKFKNKDHKKKKNKTQETINGNECKKMEDSNEKTTKDINSDLTGRSPSINNPVSSTINNTNNNNSTNNANSNSNNNSNSMTGIVVNANLKTGKNTNNMSDGELENNLKSSIDLEETIETPESLFDRLKREPSTIVNGQFCLAVSMQDGKVLYTTPTLTDVLGFPCDMWIGRSFIDFVHQKDRIAFVNHITVGVAGPMVSNAIPQPFGKTCKMSNNTFFCCLRKYRGLKTSGFGVKDKAVEYVPFKLSLSFKEVRGEISDTLLFITATPVKTAYNRPDEVRDAPKFVTRHLANTLLIHVDVEAVSYLGYLPQDMIGRSVFDFYHPEDLPLLKEIYESVLEVQGSTYKSKPYRFRTQNGGFVLLETEWSSFINPWSNKLEFAIGQHRLLKGPPNPNVFSTPDDHSQISEEVMKKTKTIQDEIKRILSEPISRSSESAKQQVSKRCKDLATFMESLMDKITKSDQGKFGEIKLEDASFSERDSVMLGEISPHHDYCDSKSSSETPPSYNQLNYNENLQRFFNSRPRTMSASEENFDIKNTSLLEEEGKTSPEVVNNNGKCRSPINRSGTCSGSGSGLSSASNCINGTNSTETSTSKQQDYEPVTVLTEAVLCRHNEDMEKVLIKRHRDLRVKDGKINEIRLKTVIEKLQDHCHGIKRSGSLSWEGNKVSKHRHTETNAQNSSKNNINPGNTIKRPEVSIKTNVDDGNSHQVFKQNPNNVNLWPPFSATTFNQPLPSHATYTTSSRGMPVAGMIPVYYIATNGNPSINVSQNSVNINGNEITQNEHSSPSSPLLMGVQFMNAFPVYPTMGFGTPSLMYSPLMMAPQIPPRHQTQAQSSKNTNENEKESVKFQRPASQATSVKAEPGSAMGSMKEEKSIGSPDVDDSMCFSQNKENSKDVSDLPRDTGTGTGDESSYSSYSSFLKTDDSMRSSEETETGLLRKDGGDWDDIKKDNIISRPVRKEPPWLEKINLTPDLVFRYQLNNREVTNVLKSDLEVLKTTDQPKLVDEQLQQLYVDLELEGLSAKLKFEECLTTSSCSSGEELQGACLQKVCPK</sequence>
<feature type="compositionally biased region" description="Polar residues" evidence="7">
    <location>
        <begin position="569"/>
        <end position="582"/>
    </location>
</feature>
<dbReference type="KEGG" id="phu:Phum_PHUM247270"/>
<keyword evidence="3" id="KW-0677">Repeat</keyword>
<dbReference type="InterPro" id="IPR050760">
    <property type="entry name" value="Period_circadian_regulator"/>
</dbReference>
<dbReference type="GO" id="GO:0032922">
    <property type="term" value="P:circadian regulation of gene expression"/>
    <property type="evidence" value="ECO:0007669"/>
    <property type="project" value="TreeGrafter"/>
</dbReference>
<dbReference type="Pfam" id="PF12114">
    <property type="entry name" value="Period_C"/>
    <property type="match status" value="1"/>
</dbReference>
<evidence type="ECO:0000256" key="4">
    <source>
        <dbReference type="ARBA" id="ARBA00023108"/>
    </source>
</evidence>
<feature type="region of interest" description="Disordered" evidence="7">
    <location>
        <begin position="898"/>
        <end position="1014"/>
    </location>
</feature>
<evidence type="ECO:0000313" key="10">
    <source>
        <dbReference type="EnsemblMetazoa" id="PHUM247270-PA"/>
    </source>
</evidence>
<dbReference type="InterPro" id="IPR000014">
    <property type="entry name" value="PAS"/>
</dbReference>
<dbReference type="GO" id="GO:0005737">
    <property type="term" value="C:cytoplasm"/>
    <property type="evidence" value="ECO:0007669"/>
    <property type="project" value="TreeGrafter"/>
</dbReference>
<feature type="region of interest" description="Disordered" evidence="7">
    <location>
        <begin position="1"/>
        <end position="155"/>
    </location>
</feature>
<accession>E0VJK7</accession>
<evidence type="ECO:0000256" key="3">
    <source>
        <dbReference type="ARBA" id="ARBA00022737"/>
    </source>
</evidence>
<dbReference type="FunFam" id="3.30.450.20:FF:000066">
    <property type="entry name" value="Period circadian protein"/>
    <property type="match status" value="1"/>
</dbReference>
<evidence type="ECO:0000256" key="2">
    <source>
        <dbReference type="ARBA" id="ARBA00022553"/>
    </source>
</evidence>
<dbReference type="Proteomes" id="UP000009046">
    <property type="component" value="Unassembled WGS sequence"/>
</dbReference>
<reference evidence="9" key="1">
    <citation type="submission" date="2007-04" db="EMBL/GenBank/DDBJ databases">
        <title>Annotation of Pediculus humanus corporis strain USDA.</title>
        <authorList>
            <person name="Kirkness E."/>
            <person name="Hannick L."/>
            <person name="Hass B."/>
            <person name="Bruggner R."/>
            <person name="Lawson D."/>
            <person name="Bidwell S."/>
            <person name="Joardar V."/>
            <person name="Caler E."/>
            <person name="Walenz B."/>
            <person name="Inman J."/>
            <person name="Schobel S."/>
            <person name="Galinsky K."/>
            <person name="Amedeo P."/>
            <person name="Strausberg R."/>
        </authorList>
    </citation>
    <scope>NUCLEOTIDE SEQUENCE</scope>
    <source>
        <strain evidence="9">USDA</strain>
    </source>
</reference>
<feature type="compositionally biased region" description="Basic residues" evidence="7">
    <location>
        <begin position="75"/>
        <end position="87"/>
    </location>
</feature>
<feature type="compositionally biased region" description="Polar residues" evidence="7">
    <location>
        <begin position="24"/>
        <end position="33"/>
    </location>
</feature>
<name>E0VJK7_PEDHC</name>
<feature type="compositionally biased region" description="Basic and acidic residues" evidence="7">
    <location>
        <begin position="994"/>
        <end position="1014"/>
    </location>
</feature>
<dbReference type="SUPFAM" id="SSF55785">
    <property type="entry name" value="PYP-like sensor domain (PAS domain)"/>
    <property type="match status" value="2"/>
</dbReference>
<dbReference type="GO" id="GO:0001222">
    <property type="term" value="F:transcription corepressor binding"/>
    <property type="evidence" value="ECO:0007669"/>
    <property type="project" value="TreeGrafter"/>
</dbReference>
<dbReference type="VEuPathDB" id="VectorBase:PHUM247270"/>
<comment type="subcellular location">
    <subcellularLocation>
        <location evidence="1">Nucleus</location>
    </subcellularLocation>
</comment>
<organism>
    <name type="scientific">Pediculus humanus subsp. corporis</name>
    <name type="common">Body louse</name>
    <dbReference type="NCBI Taxonomy" id="121224"/>
    <lineage>
        <taxon>Eukaryota</taxon>
        <taxon>Metazoa</taxon>
        <taxon>Ecdysozoa</taxon>
        <taxon>Arthropoda</taxon>
        <taxon>Hexapoda</taxon>
        <taxon>Insecta</taxon>
        <taxon>Pterygota</taxon>
        <taxon>Neoptera</taxon>
        <taxon>Paraneoptera</taxon>
        <taxon>Psocodea</taxon>
        <taxon>Troctomorpha</taxon>
        <taxon>Phthiraptera</taxon>
        <taxon>Anoplura</taxon>
        <taxon>Pediculidae</taxon>
        <taxon>Pediculus</taxon>
    </lineage>
</organism>
<dbReference type="InterPro" id="IPR022728">
    <property type="entry name" value="Period_circadian-like_C"/>
</dbReference>
<feature type="region of interest" description="Disordered" evidence="7">
    <location>
        <begin position="561"/>
        <end position="582"/>
    </location>
</feature>
<dbReference type="PANTHER" id="PTHR11269">
    <property type="entry name" value="PERIOD CIRCADIAN PROTEIN"/>
    <property type="match status" value="1"/>
</dbReference>
<keyword evidence="11" id="KW-1185">Reference proteome</keyword>
<evidence type="ECO:0000256" key="7">
    <source>
        <dbReference type="SAM" id="MobiDB-lite"/>
    </source>
</evidence>
<dbReference type="CTD" id="8230837"/>
<keyword evidence="5" id="KW-0539">Nucleus</keyword>
<dbReference type="GO" id="GO:0005634">
    <property type="term" value="C:nucleus"/>
    <property type="evidence" value="ECO:0007669"/>
    <property type="project" value="UniProtKB-SubCell"/>
</dbReference>